<evidence type="ECO:0000313" key="14">
    <source>
        <dbReference type="EMBL" id="TRO83644.1"/>
    </source>
</evidence>
<evidence type="ECO:0000256" key="5">
    <source>
        <dbReference type="ARBA" id="ARBA00022617"/>
    </source>
</evidence>
<dbReference type="GO" id="GO:0022900">
    <property type="term" value="P:electron transport chain"/>
    <property type="evidence" value="ECO:0007669"/>
    <property type="project" value="InterPro"/>
</dbReference>
<comment type="caution">
    <text evidence="14">The sequence shown here is derived from an EMBL/GenBank/DDBJ whole genome shotgun (WGS) entry which is preliminary data.</text>
</comment>
<evidence type="ECO:0000256" key="12">
    <source>
        <dbReference type="SAM" id="Phobius"/>
    </source>
</evidence>
<dbReference type="PANTHER" id="PTHR30333:SF1">
    <property type="entry name" value="CYTOCHROME C-TYPE PROTEIN NAPC"/>
    <property type="match status" value="1"/>
</dbReference>
<sequence length="152" mass="17111">MGKFNKYFWLGLVGIVVLLAVSAYVMFGPPKMLARSSEPDFCSGCHVMEAQFDAWIHVGAHRSIKCVDCHLPNQNATVHYIWKSIDGLKDAVLFYSGQVSDDIELTNHGRKVLQANCIRCHETTVSMIDDTRDCWKCHRGVQHQNSGTIQTL</sequence>
<dbReference type="EMBL" id="VJVV01000001">
    <property type="protein sequence ID" value="TRO83644.1"/>
    <property type="molecule type" value="Genomic_DNA"/>
</dbReference>
<dbReference type="OrthoDB" id="9782159at2"/>
<dbReference type="GO" id="GO:0009055">
    <property type="term" value="F:electron transfer activity"/>
    <property type="evidence" value="ECO:0007669"/>
    <property type="project" value="TreeGrafter"/>
</dbReference>
<keyword evidence="8" id="KW-0249">Electron transport</keyword>
<dbReference type="RefSeq" id="WP_092052190.1">
    <property type="nucleotide sequence ID" value="NZ_FOJJ01000001.1"/>
</dbReference>
<evidence type="ECO:0000256" key="8">
    <source>
        <dbReference type="ARBA" id="ARBA00022982"/>
    </source>
</evidence>
<gene>
    <name evidence="14" type="primary">nrfH</name>
    <name evidence="14" type="ORF">FL622_00230</name>
</gene>
<dbReference type="AlphaFoldDB" id="A0A550JKA0"/>
<comment type="similarity">
    <text evidence="2">Belongs to the NapC/NirT/NrfH family.</text>
</comment>
<evidence type="ECO:0000256" key="11">
    <source>
        <dbReference type="ARBA" id="ARBA00023136"/>
    </source>
</evidence>
<dbReference type="GO" id="GO:0046872">
    <property type="term" value="F:metal ion binding"/>
    <property type="evidence" value="ECO:0007669"/>
    <property type="project" value="UniProtKB-KW"/>
</dbReference>
<evidence type="ECO:0000313" key="15">
    <source>
        <dbReference type="Proteomes" id="UP000317155"/>
    </source>
</evidence>
<keyword evidence="14" id="KW-0560">Oxidoreductase</keyword>
<dbReference type="GO" id="GO:0042279">
    <property type="term" value="F:nitrite reductase (cytochrome, ammonia-forming) activity"/>
    <property type="evidence" value="ECO:0007669"/>
    <property type="project" value="UniProtKB-EC"/>
</dbReference>
<dbReference type="InterPro" id="IPR017571">
    <property type="entry name" value="NrfH"/>
</dbReference>
<keyword evidence="3" id="KW-0813">Transport</keyword>
<evidence type="ECO:0000256" key="10">
    <source>
        <dbReference type="ARBA" id="ARBA00023004"/>
    </source>
</evidence>
<evidence type="ECO:0000256" key="6">
    <source>
        <dbReference type="ARBA" id="ARBA00022692"/>
    </source>
</evidence>
<accession>A0A550JKA0</accession>
<dbReference type="SUPFAM" id="SSF48695">
    <property type="entry name" value="Multiheme cytochromes"/>
    <property type="match status" value="1"/>
</dbReference>
<dbReference type="GO" id="GO:0005886">
    <property type="term" value="C:plasma membrane"/>
    <property type="evidence" value="ECO:0007669"/>
    <property type="project" value="UniProtKB-SubCell"/>
</dbReference>
<keyword evidence="7" id="KW-0479">Metal-binding</keyword>
<name>A0A550JKA0_9BACT</name>
<keyword evidence="11 12" id="KW-0472">Membrane</keyword>
<dbReference type="InterPro" id="IPR036280">
    <property type="entry name" value="Multihaem_cyt_sf"/>
</dbReference>
<evidence type="ECO:0000256" key="4">
    <source>
        <dbReference type="ARBA" id="ARBA00022475"/>
    </source>
</evidence>
<proteinExistence type="inferred from homology"/>
<comment type="subcellular location">
    <subcellularLocation>
        <location evidence="1">Cell membrane</location>
    </subcellularLocation>
</comment>
<keyword evidence="4" id="KW-1003">Cell membrane</keyword>
<evidence type="ECO:0000256" key="7">
    <source>
        <dbReference type="ARBA" id="ARBA00022723"/>
    </source>
</evidence>
<evidence type="ECO:0000256" key="1">
    <source>
        <dbReference type="ARBA" id="ARBA00004236"/>
    </source>
</evidence>
<dbReference type="Gene3D" id="1.10.3820.10">
    <property type="entry name" value="Di-heme elbow motif domain"/>
    <property type="match status" value="1"/>
</dbReference>
<dbReference type="InterPro" id="IPR005126">
    <property type="entry name" value="NapC/NirT_cyt_c_N"/>
</dbReference>
<feature type="domain" description="NapC/NirT cytochrome c N-terminal" evidence="13">
    <location>
        <begin position="9"/>
        <end position="112"/>
    </location>
</feature>
<organism evidence="14 15">
    <name type="scientific">Trichloromonas acetexigens</name>
    <dbReference type="NCBI Taxonomy" id="38815"/>
    <lineage>
        <taxon>Bacteria</taxon>
        <taxon>Pseudomonadati</taxon>
        <taxon>Thermodesulfobacteriota</taxon>
        <taxon>Desulfuromonadia</taxon>
        <taxon>Desulfuromonadales</taxon>
        <taxon>Trichloromonadaceae</taxon>
        <taxon>Trichloromonas</taxon>
    </lineage>
</organism>
<evidence type="ECO:0000256" key="2">
    <source>
        <dbReference type="ARBA" id="ARBA00007395"/>
    </source>
</evidence>
<keyword evidence="5" id="KW-0349">Heme</keyword>
<evidence type="ECO:0000256" key="9">
    <source>
        <dbReference type="ARBA" id="ARBA00022989"/>
    </source>
</evidence>
<dbReference type="InterPro" id="IPR051174">
    <property type="entry name" value="Cytochrome_c-type_ET"/>
</dbReference>
<keyword evidence="6 12" id="KW-0812">Transmembrane</keyword>
<dbReference type="PANTHER" id="PTHR30333">
    <property type="entry name" value="CYTOCHROME C-TYPE PROTEIN"/>
    <property type="match status" value="1"/>
</dbReference>
<dbReference type="NCBIfam" id="TIGR03153">
    <property type="entry name" value="cytochr_NrfH"/>
    <property type="match status" value="1"/>
</dbReference>
<keyword evidence="10" id="KW-0408">Iron</keyword>
<dbReference type="EC" id="1.7.2.2" evidence="14"/>
<protein>
    <submittedName>
        <fullName evidence="14">Cytochrome c nitrite reductase small subunit</fullName>
        <ecNumber evidence="14">1.7.2.2</ecNumber>
    </submittedName>
</protein>
<dbReference type="InterPro" id="IPR038266">
    <property type="entry name" value="NapC/NirT_cytc_sf"/>
</dbReference>
<reference evidence="14 15" key="1">
    <citation type="submission" date="2019-07" db="EMBL/GenBank/DDBJ databases">
        <title>Insights of Desulfuromonas acetexigens electromicrobiology.</title>
        <authorList>
            <person name="Katuri K."/>
            <person name="Sapireddy V."/>
            <person name="Shaw D.R."/>
            <person name="Saikaly P."/>
        </authorList>
    </citation>
    <scope>NUCLEOTIDE SEQUENCE [LARGE SCALE GENOMIC DNA]</scope>
    <source>
        <strain evidence="14 15">2873</strain>
    </source>
</reference>
<keyword evidence="15" id="KW-1185">Reference proteome</keyword>
<dbReference type="Proteomes" id="UP000317155">
    <property type="component" value="Unassembled WGS sequence"/>
</dbReference>
<evidence type="ECO:0000256" key="3">
    <source>
        <dbReference type="ARBA" id="ARBA00022448"/>
    </source>
</evidence>
<feature type="transmembrane region" description="Helical" evidence="12">
    <location>
        <begin position="6"/>
        <end position="27"/>
    </location>
</feature>
<keyword evidence="9 12" id="KW-1133">Transmembrane helix</keyword>
<dbReference type="Pfam" id="PF03264">
    <property type="entry name" value="Cytochrom_NNT"/>
    <property type="match status" value="1"/>
</dbReference>
<dbReference type="GO" id="GO:0009061">
    <property type="term" value="P:anaerobic respiration"/>
    <property type="evidence" value="ECO:0007669"/>
    <property type="project" value="TreeGrafter"/>
</dbReference>
<evidence type="ECO:0000259" key="13">
    <source>
        <dbReference type="Pfam" id="PF03264"/>
    </source>
</evidence>